<evidence type="ECO:0000313" key="3">
    <source>
        <dbReference type="Proteomes" id="UP000070058"/>
    </source>
</evidence>
<protein>
    <recommendedName>
        <fullName evidence="4">Helix-turn-helix domain-containing protein</fullName>
    </recommendedName>
</protein>
<sequence length="118" mass="13540">MPIAQLAEPPTQSLPAKPRAESRKPQRASKRPPIDLTKETLSASEGSRLLNQEEWILRMLCRSGSIPSREINGEYHIPLPDFFAYRRERQAIFDELDSDDFMDQMAEISAELERQGLQ</sequence>
<keyword evidence="3" id="KW-1185">Reference proteome</keyword>
<comment type="caution">
    <text evidence="2">The sequence shown here is derived from an EMBL/GenBank/DDBJ whole genome shotgun (WGS) entry which is preliminary data.</text>
</comment>
<gene>
    <name evidence="2" type="ORF">AXK11_04030</name>
</gene>
<dbReference type="Proteomes" id="UP000070058">
    <property type="component" value="Unassembled WGS sequence"/>
</dbReference>
<feature type="region of interest" description="Disordered" evidence="1">
    <location>
        <begin position="1"/>
        <end position="45"/>
    </location>
</feature>
<dbReference type="EMBL" id="LSZQ01000030">
    <property type="protein sequence ID" value="KXU36529.1"/>
    <property type="molecule type" value="Genomic_DNA"/>
</dbReference>
<organism evidence="2 3">
    <name type="scientific">Cephaloticoccus primus</name>
    <dbReference type="NCBI Taxonomy" id="1548207"/>
    <lineage>
        <taxon>Bacteria</taxon>
        <taxon>Pseudomonadati</taxon>
        <taxon>Verrucomicrobiota</taxon>
        <taxon>Opitutia</taxon>
        <taxon>Opitutales</taxon>
        <taxon>Opitutaceae</taxon>
        <taxon>Cephaloticoccus</taxon>
    </lineage>
</organism>
<dbReference type="AlphaFoldDB" id="A0A139SPK8"/>
<dbReference type="STRING" id="1548207.AXK11_04030"/>
<proteinExistence type="predicted"/>
<evidence type="ECO:0000313" key="2">
    <source>
        <dbReference type="EMBL" id="KXU36529.1"/>
    </source>
</evidence>
<evidence type="ECO:0000256" key="1">
    <source>
        <dbReference type="SAM" id="MobiDB-lite"/>
    </source>
</evidence>
<name>A0A139SPK8_9BACT</name>
<evidence type="ECO:0008006" key="4">
    <source>
        <dbReference type="Google" id="ProtNLM"/>
    </source>
</evidence>
<accession>A0A139SPK8</accession>
<reference evidence="3" key="1">
    <citation type="submission" date="2016-02" db="EMBL/GenBank/DDBJ databases">
        <authorList>
            <person name="Sanders J.G."/>
            <person name="Lin J.Y."/>
            <person name="Wertz J.T."/>
            <person name="Russell J.A."/>
            <person name="Moreau C.S."/>
            <person name="Powell S."/>
        </authorList>
    </citation>
    <scope>NUCLEOTIDE SEQUENCE [LARGE SCALE GENOMIC DNA]</scope>
    <source>
        <strain evidence="3">CAG34</strain>
    </source>
</reference>
<dbReference type="RefSeq" id="WP_068629488.1">
    <property type="nucleotide sequence ID" value="NZ_LSZQ01000030.1"/>
</dbReference>